<name>A0ABS3D0X5_9ALTE</name>
<gene>
    <name evidence="2" type="ORF">J0A65_24425</name>
</gene>
<evidence type="ECO:0000313" key="3">
    <source>
        <dbReference type="Proteomes" id="UP000663992"/>
    </source>
</evidence>
<dbReference type="EMBL" id="JAFKCS010000342">
    <property type="protein sequence ID" value="MBN7823033.1"/>
    <property type="molecule type" value="Genomic_DNA"/>
</dbReference>
<feature type="non-terminal residue" evidence="2">
    <location>
        <position position="1"/>
    </location>
</feature>
<comment type="caution">
    <text evidence="2">The sequence shown here is derived from an EMBL/GenBank/DDBJ whole genome shotgun (WGS) entry which is preliminary data.</text>
</comment>
<feature type="non-terminal residue" evidence="2">
    <location>
        <position position="283"/>
    </location>
</feature>
<feature type="compositionally biased region" description="Pro residues" evidence="1">
    <location>
        <begin position="245"/>
        <end position="277"/>
    </location>
</feature>
<evidence type="ECO:0000256" key="1">
    <source>
        <dbReference type="SAM" id="MobiDB-lite"/>
    </source>
</evidence>
<organism evidence="2 3">
    <name type="scientific">Bowmanella yangjiangensis</name>
    <dbReference type="NCBI Taxonomy" id="2811230"/>
    <lineage>
        <taxon>Bacteria</taxon>
        <taxon>Pseudomonadati</taxon>
        <taxon>Pseudomonadota</taxon>
        <taxon>Gammaproteobacteria</taxon>
        <taxon>Alteromonadales</taxon>
        <taxon>Alteromonadaceae</taxon>
        <taxon>Bowmanella</taxon>
    </lineage>
</organism>
<sequence>AIDSKAPAVTSVGVPANGTYLAGDNLDFTVNFDEAVTVDTSGGTPRLAITLDDGGVVYASYLSGSGSSALVFRLTVGNGQQDTDGITVAGGLDANGATLRDGAGNDAQTALNSVGSTSGVLVDAAAPEVTGIALDGSSPTTSDTLGFTVSFNEAVSGVDLGDFALTTSGSASGTLLSLVQVDARTYRVTVGGVSGQGTLGLSLVAAGSGIVDGIGNTLQSGFSSAAYTLGGLTTGDPEFRANPGPSAPPVMTPTPQPDVPVAPPPPTTSPLLPPPLFEQPTLG</sequence>
<feature type="region of interest" description="Disordered" evidence="1">
    <location>
        <begin position="235"/>
        <end position="283"/>
    </location>
</feature>
<reference evidence="2 3" key="1">
    <citation type="submission" date="2021-03" db="EMBL/GenBank/DDBJ databases">
        <title>novel species isolated from a fishpond in China.</title>
        <authorList>
            <person name="Lu H."/>
            <person name="Cai Z."/>
        </authorList>
    </citation>
    <scope>NUCLEOTIDE SEQUENCE [LARGE SCALE GENOMIC DNA]</scope>
    <source>
        <strain evidence="2 3">Y57</strain>
    </source>
</reference>
<evidence type="ECO:0000313" key="2">
    <source>
        <dbReference type="EMBL" id="MBN7823033.1"/>
    </source>
</evidence>
<keyword evidence="3" id="KW-1185">Reference proteome</keyword>
<accession>A0ABS3D0X5</accession>
<protein>
    <recommendedName>
        <fullName evidence="4">Bacterial Ig-like domain-containing protein</fullName>
    </recommendedName>
</protein>
<dbReference type="Proteomes" id="UP000663992">
    <property type="component" value="Unassembled WGS sequence"/>
</dbReference>
<proteinExistence type="predicted"/>
<evidence type="ECO:0008006" key="4">
    <source>
        <dbReference type="Google" id="ProtNLM"/>
    </source>
</evidence>